<keyword evidence="2" id="KW-0560">Oxidoreductase</keyword>
<dbReference type="InterPro" id="IPR002347">
    <property type="entry name" value="SDR_fam"/>
</dbReference>
<dbReference type="Pfam" id="PF13561">
    <property type="entry name" value="adh_short_C2"/>
    <property type="match status" value="1"/>
</dbReference>
<comment type="similarity">
    <text evidence="1">Belongs to the short-chain dehydrogenases/reductases (SDR) family.</text>
</comment>
<evidence type="ECO:0000256" key="2">
    <source>
        <dbReference type="ARBA" id="ARBA00023002"/>
    </source>
</evidence>
<evidence type="ECO:0000313" key="3">
    <source>
        <dbReference type="EMBL" id="GAA2126005.1"/>
    </source>
</evidence>
<dbReference type="SUPFAM" id="SSF51735">
    <property type="entry name" value="NAD(P)-binding Rossmann-fold domains"/>
    <property type="match status" value="1"/>
</dbReference>
<dbReference type="PROSITE" id="PS00061">
    <property type="entry name" value="ADH_SHORT"/>
    <property type="match status" value="1"/>
</dbReference>
<keyword evidence="4" id="KW-1185">Reference proteome</keyword>
<comment type="caution">
    <text evidence="3">The sequence shown here is derived from an EMBL/GenBank/DDBJ whole genome shotgun (WGS) entry which is preliminary data.</text>
</comment>
<dbReference type="InterPro" id="IPR036291">
    <property type="entry name" value="NAD(P)-bd_dom_sf"/>
</dbReference>
<accession>A0ABP5K7S2</accession>
<sequence length="257" mass="26146">MELGQGSLSGKRIMVTGASSGIGAAAGRLFAAEGAAVVLMARRAEQLGALVAEIRAGGGRAEACVGDVTLARDVARAVATATEAFGGLDGAFNNAGWGTLGSELHETDDAVFDRIMEVNVRGVWNCLKQQIPVMLGQGSGGAIVNTSSTAGLFATGAVSPYVAAKHAVLGLTRAAAAEYGRRGIRVNALMVGSTRTELMEEAIRKVPELELAATARAIQPRLAEPVEVARAALWLLSDQSSFVTGGAVPVDGGSSAV</sequence>
<organism evidence="3 4">
    <name type="scientific">Kitasatospora saccharophila</name>
    <dbReference type="NCBI Taxonomy" id="407973"/>
    <lineage>
        <taxon>Bacteria</taxon>
        <taxon>Bacillati</taxon>
        <taxon>Actinomycetota</taxon>
        <taxon>Actinomycetes</taxon>
        <taxon>Kitasatosporales</taxon>
        <taxon>Streptomycetaceae</taxon>
        <taxon>Kitasatospora</taxon>
    </lineage>
</organism>
<gene>
    <name evidence="3" type="ORF">GCM10009759_78220</name>
</gene>
<dbReference type="InterPro" id="IPR020904">
    <property type="entry name" value="Sc_DH/Rdtase_CS"/>
</dbReference>
<dbReference type="Proteomes" id="UP001500897">
    <property type="component" value="Unassembled WGS sequence"/>
</dbReference>
<evidence type="ECO:0000256" key="1">
    <source>
        <dbReference type="ARBA" id="ARBA00006484"/>
    </source>
</evidence>
<dbReference type="PANTHER" id="PTHR24321">
    <property type="entry name" value="DEHYDROGENASES, SHORT CHAIN"/>
    <property type="match status" value="1"/>
</dbReference>
<reference evidence="4" key="1">
    <citation type="journal article" date="2019" name="Int. J. Syst. Evol. Microbiol.">
        <title>The Global Catalogue of Microorganisms (GCM) 10K type strain sequencing project: providing services to taxonomists for standard genome sequencing and annotation.</title>
        <authorList>
            <consortium name="The Broad Institute Genomics Platform"/>
            <consortium name="The Broad Institute Genome Sequencing Center for Infectious Disease"/>
            <person name="Wu L."/>
            <person name="Ma J."/>
        </authorList>
    </citation>
    <scope>NUCLEOTIDE SEQUENCE [LARGE SCALE GENOMIC DNA]</scope>
    <source>
        <strain evidence="4">JCM 14559</strain>
    </source>
</reference>
<dbReference type="PRINTS" id="PR00080">
    <property type="entry name" value="SDRFAMILY"/>
</dbReference>
<dbReference type="CDD" id="cd05233">
    <property type="entry name" value="SDR_c"/>
    <property type="match status" value="1"/>
</dbReference>
<dbReference type="Gene3D" id="3.40.50.720">
    <property type="entry name" value="NAD(P)-binding Rossmann-like Domain"/>
    <property type="match status" value="1"/>
</dbReference>
<protein>
    <submittedName>
        <fullName evidence="3">Glucose 1-dehydrogenase</fullName>
    </submittedName>
</protein>
<dbReference type="EMBL" id="BAAANS010000116">
    <property type="protein sequence ID" value="GAA2126005.1"/>
    <property type="molecule type" value="Genomic_DNA"/>
</dbReference>
<proteinExistence type="inferred from homology"/>
<dbReference type="PRINTS" id="PR00081">
    <property type="entry name" value="GDHRDH"/>
</dbReference>
<name>A0ABP5K7S2_9ACTN</name>
<dbReference type="PANTHER" id="PTHR24321:SF11">
    <property type="entry name" value="BLR0893 PROTEIN"/>
    <property type="match status" value="1"/>
</dbReference>
<evidence type="ECO:0000313" key="4">
    <source>
        <dbReference type="Proteomes" id="UP001500897"/>
    </source>
</evidence>